<accession>A0ABV7WPY5</accession>
<dbReference type="EMBL" id="JBHRYN010000008">
    <property type="protein sequence ID" value="MFC3701366.1"/>
    <property type="molecule type" value="Genomic_DNA"/>
</dbReference>
<organism evidence="1 2">
    <name type="scientific">Reinekea marina</name>
    <dbReference type="NCBI Taxonomy" id="1310421"/>
    <lineage>
        <taxon>Bacteria</taxon>
        <taxon>Pseudomonadati</taxon>
        <taxon>Pseudomonadota</taxon>
        <taxon>Gammaproteobacteria</taxon>
        <taxon>Oceanospirillales</taxon>
        <taxon>Saccharospirillaceae</taxon>
        <taxon>Reinekea</taxon>
    </lineage>
</organism>
<sequence>MSGRANQPRDLVWSLESFRSPDNAMRFFTAFKGAFMIYSYSVEKLYCDYTTQLTGPIGRRRMVVLPDFQQYSSIFNRIDNESLQQTSIHIYPTIKNGVTKLIVSGKSKSTGQLERLPLRQGLKAMKMGYFDHGTLIPALMLGDLREFPEKKLPYLKLHHIDLDKLTELSEFERKDIHKSAWANLESLM</sequence>
<proteinExistence type="predicted"/>
<evidence type="ECO:0000313" key="2">
    <source>
        <dbReference type="Proteomes" id="UP001595710"/>
    </source>
</evidence>
<reference evidence="2" key="1">
    <citation type="journal article" date="2019" name="Int. J. Syst. Evol. Microbiol.">
        <title>The Global Catalogue of Microorganisms (GCM) 10K type strain sequencing project: providing services to taxonomists for standard genome sequencing and annotation.</title>
        <authorList>
            <consortium name="The Broad Institute Genomics Platform"/>
            <consortium name="The Broad Institute Genome Sequencing Center for Infectious Disease"/>
            <person name="Wu L."/>
            <person name="Ma J."/>
        </authorList>
    </citation>
    <scope>NUCLEOTIDE SEQUENCE [LARGE SCALE GENOMIC DNA]</scope>
    <source>
        <strain evidence="2">CECT 8288</strain>
    </source>
</reference>
<gene>
    <name evidence="1" type="ORF">ACFOND_06895</name>
</gene>
<keyword evidence="2" id="KW-1185">Reference proteome</keyword>
<dbReference type="Proteomes" id="UP001595710">
    <property type="component" value="Unassembled WGS sequence"/>
</dbReference>
<protein>
    <submittedName>
        <fullName evidence="1">Uncharacterized protein</fullName>
    </submittedName>
</protein>
<name>A0ABV7WPY5_9GAMM</name>
<comment type="caution">
    <text evidence="1">The sequence shown here is derived from an EMBL/GenBank/DDBJ whole genome shotgun (WGS) entry which is preliminary data.</text>
</comment>
<dbReference type="RefSeq" id="WP_377362590.1">
    <property type="nucleotide sequence ID" value="NZ_JBHRYN010000008.1"/>
</dbReference>
<evidence type="ECO:0000313" key="1">
    <source>
        <dbReference type="EMBL" id="MFC3701366.1"/>
    </source>
</evidence>